<dbReference type="SUPFAM" id="SSF53613">
    <property type="entry name" value="Ribokinase-like"/>
    <property type="match status" value="1"/>
</dbReference>
<evidence type="ECO:0000256" key="2">
    <source>
        <dbReference type="ARBA" id="ARBA00022679"/>
    </source>
</evidence>
<proteinExistence type="inferred from homology"/>
<dbReference type="HOGENOM" id="CLU_065902_0_0_2"/>
<feature type="domain" description="Carbohydrate kinase PfkB" evidence="4">
    <location>
        <begin position="101"/>
        <end position="274"/>
    </location>
</feature>
<keyword evidence="6" id="KW-1185">Reference proteome</keyword>
<dbReference type="STRING" id="188937.MA_3267"/>
<name>Q8TKX6_METAC</name>
<dbReference type="PANTHER" id="PTHR43085:SF55">
    <property type="entry name" value="KETOHEXOKINASE"/>
    <property type="match status" value="1"/>
</dbReference>
<evidence type="ECO:0000259" key="4">
    <source>
        <dbReference type="Pfam" id="PF00294"/>
    </source>
</evidence>
<dbReference type="EnsemblBacteria" id="AAM06638">
    <property type="protein sequence ID" value="AAM06638"/>
    <property type="gene ID" value="MA_3267"/>
</dbReference>
<dbReference type="InterPro" id="IPR011611">
    <property type="entry name" value="PfkB_dom"/>
</dbReference>
<evidence type="ECO:0000313" key="6">
    <source>
        <dbReference type="Proteomes" id="UP000002487"/>
    </source>
</evidence>
<dbReference type="CDD" id="cd01937">
    <property type="entry name" value="ribokinase_group_D"/>
    <property type="match status" value="1"/>
</dbReference>
<dbReference type="PhylomeDB" id="Q8TKX6"/>
<sequence>MGFREMNKNIVIAGSATVDKIVQKGTITVKIGGVVTYAGITFKKKNLTPIIISNVSHTNKDIIDFFLNQKIRFINGHTERTTEFINYIDEENRKQEMPCCAIPIDLGTKLKEIDRVEHIHLGPLHPEDIHPSFFKETEKKFFVSLDVQGYVRKAEQNKIKYCVSENLHDVLNMSDVIKAEIKEFGEILKTYKMTPEELIKHYNLKEIVVTTGKKGGYIVSDSGKRTEYRAHRVKKVVDTTGAGDVFFASYIASRYYRKRDAKESSNYAAYISAKHIEGNYIHQELLEINI</sequence>
<evidence type="ECO:0000256" key="3">
    <source>
        <dbReference type="ARBA" id="ARBA00022777"/>
    </source>
</evidence>
<dbReference type="PIRSF" id="PIRSF025725">
    <property type="entry name" value="UCP025725"/>
    <property type="match status" value="1"/>
</dbReference>
<dbReference type="EMBL" id="AE010299">
    <property type="protein sequence ID" value="AAM06638.1"/>
    <property type="molecule type" value="Genomic_DNA"/>
</dbReference>
<dbReference type="InterPro" id="IPR029056">
    <property type="entry name" value="Ribokinase-like"/>
</dbReference>
<dbReference type="AlphaFoldDB" id="Q8TKX6"/>
<keyword evidence="2" id="KW-0808">Transferase</keyword>
<accession>Q8TKX6</accession>
<evidence type="ECO:0000313" key="5">
    <source>
        <dbReference type="EMBL" id="AAM06638.1"/>
    </source>
</evidence>
<dbReference type="GO" id="GO:0016301">
    <property type="term" value="F:kinase activity"/>
    <property type="evidence" value="ECO:0007669"/>
    <property type="project" value="UniProtKB-KW"/>
</dbReference>
<dbReference type="InterPro" id="IPR016831">
    <property type="entry name" value="PPi-dep_kinase"/>
</dbReference>
<dbReference type="InterPro" id="IPR050306">
    <property type="entry name" value="PfkB_Carbo_kinase"/>
</dbReference>
<dbReference type="Gene3D" id="3.40.1190.20">
    <property type="match status" value="1"/>
</dbReference>
<organism evidence="5 6">
    <name type="scientific">Methanosarcina acetivorans (strain ATCC 35395 / DSM 2834 / JCM 12185 / C2A)</name>
    <dbReference type="NCBI Taxonomy" id="188937"/>
    <lineage>
        <taxon>Archaea</taxon>
        <taxon>Methanobacteriati</taxon>
        <taxon>Methanobacteriota</taxon>
        <taxon>Stenosarchaea group</taxon>
        <taxon>Methanomicrobia</taxon>
        <taxon>Methanosarcinales</taxon>
        <taxon>Methanosarcinaceae</taxon>
        <taxon>Methanosarcina</taxon>
    </lineage>
</organism>
<evidence type="ECO:0000256" key="1">
    <source>
        <dbReference type="ARBA" id="ARBA00010688"/>
    </source>
</evidence>
<gene>
    <name evidence="5" type="ordered locus">MA_3267</name>
</gene>
<dbReference type="Pfam" id="PF00294">
    <property type="entry name" value="PfkB"/>
    <property type="match status" value="1"/>
</dbReference>
<reference evidence="5 6" key="1">
    <citation type="journal article" date="2002" name="Genome Res.">
        <title>The genome of Methanosarcina acetivorans reveals extensive metabolic and physiological diversity.</title>
        <authorList>
            <person name="Galagan J.E."/>
            <person name="Nusbaum C."/>
            <person name="Roy A."/>
            <person name="Endrizzi M.G."/>
            <person name="Macdonald P."/>
            <person name="FitzHugh W."/>
            <person name="Calvo S."/>
            <person name="Engels R."/>
            <person name="Smirnov S."/>
            <person name="Atnoor D."/>
            <person name="Brown A."/>
            <person name="Allen N."/>
            <person name="Naylor J."/>
            <person name="Stange-Thomann N."/>
            <person name="DeArellano K."/>
            <person name="Johnson R."/>
            <person name="Linton L."/>
            <person name="McEwan P."/>
            <person name="McKernan K."/>
            <person name="Talamas J."/>
            <person name="Tirrell A."/>
            <person name="Ye W."/>
            <person name="Zimmer A."/>
            <person name="Barber R.D."/>
            <person name="Cann I."/>
            <person name="Graham D.E."/>
            <person name="Grahame D.A."/>
            <person name="Guss A."/>
            <person name="Hedderich R."/>
            <person name="Ingram-Smith C."/>
            <person name="Kuettner C.H."/>
            <person name="Krzycki J.A."/>
            <person name="Leigh J.A."/>
            <person name="Li W."/>
            <person name="Liu J."/>
            <person name="Mukhopadhyay B."/>
            <person name="Reeve J.N."/>
            <person name="Smith K."/>
            <person name="Springer T.A."/>
            <person name="Umayam L.A."/>
            <person name="White O."/>
            <person name="White R.H."/>
            <person name="de Macario E.C."/>
            <person name="Ferry J.G."/>
            <person name="Jarrell K.F."/>
            <person name="Jing H."/>
            <person name="Macario A.J.L."/>
            <person name="Paulsen I."/>
            <person name="Pritchett M."/>
            <person name="Sowers K.R."/>
            <person name="Swanson R.V."/>
            <person name="Zinder S.H."/>
            <person name="Lander E."/>
            <person name="Metcalf W.W."/>
            <person name="Birren B."/>
        </authorList>
    </citation>
    <scope>NUCLEOTIDE SEQUENCE [LARGE SCALE GENOMIC DNA]</scope>
    <source>
        <strain evidence="6">ATCC 35395 / DSM 2834 / JCM 12185 / C2A</strain>
    </source>
</reference>
<comment type="similarity">
    <text evidence="1">Belongs to the carbohydrate kinase PfkB family.</text>
</comment>
<dbReference type="KEGG" id="mac:MA_3267"/>
<keyword evidence="3" id="KW-0418">Kinase</keyword>
<protein>
    <recommendedName>
        <fullName evidence="4">Carbohydrate kinase PfkB domain-containing protein</fullName>
    </recommendedName>
</protein>
<dbReference type="InParanoid" id="Q8TKX6"/>
<dbReference type="PANTHER" id="PTHR43085">
    <property type="entry name" value="HEXOKINASE FAMILY MEMBER"/>
    <property type="match status" value="1"/>
</dbReference>
<dbReference type="Proteomes" id="UP000002487">
    <property type="component" value="Chromosome"/>
</dbReference>